<dbReference type="EMBL" id="JBHSMD010000002">
    <property type="protein sequence ID" value="MFC5492402.1"/>
    <property type="molecule type" value="Genomic_DNA"/>
</dbReference>
<dbReference type="Pfam" id="PF06245">
    <property type="entry name" value="DUF1015"/>
    <property type="match status" value="1"/>
</dbReference>
<proteinExistence type="predicted"/>
<dbReference type="InterPro" id="IPR008323">
    <property type="entry name" value="UCP033563"/>
</dbReference>
<organism evidence="1 2">
    <name type="scientific">Nocardioides caricicola</name>
    <dbReference type="NCBI Taxonomy" id="634770"/>
    <lineage>
        <taxon>Bacteria</taxon>
        <taxon>Bacillati</taxon>
        <taxon>Actinomycetota</taxon>
        <taxon>Actinomycetes</taxon>
        <taxon>Propionibacteriales</taxon>
        <taxon>Nocardioidaceae</taxon>
        <taxon>Nocardioides</taxon>
    </lineage>
</organism>
<gene>
    <name evidence="1" type="ORF">ACFPKY_04800</name>
</gene>
<dbReference type="PANTHER" id="PTHR36454:SF1">
    <property type="entry name" value="DUF1015 DOMAIN-CONTAINING PROTEIN"/>
    <property type="match status" value="1"/>
</dbReference>
<protein>
    <submittedName>
        <fullName evidence="1">DUF1015 family protein</fullName>
    </submittedName>
</protein>
<dbReference type="Proteomes" id="UP001595956">
    <property type="component" value="Unassembled WGS sequence"/>
</dbReference>
<keyword evidence="2" id="KW-1185">Reference proteome</keyword>
<reference evidence="2" key="1">
    <citation type="journal article" date="2019" name="Int. J. Syst. Evol. Microbiol.">
        <title>The Global Catalogue of Microorganisms (GCM) 10K type strain sequencing project: providing services to taxonomists for standard genome sequencing and annotation.</title>
        <authorList>
            <consortium name="The Broad Institute Genomics Platform"/>
            <consortium name="The Broad Institute Genome Sequencing Center for Infectious Disease"/>
            <person name="Wu L."/>
            <person name="Ma J."/>
        </authorList>
    </citation>
    <scope>NUCLEOTIDE SEQUENCE [LARGE SCALE GENOMIC DNA]</scope>
    <source>
        <strain evidence="2">KACC 13778</strain>
    </source>
</reference>
<evidence type="ECO:0000313" key="1">
    <source>
        <dbReference type="EMBL" id="MFC5492402.1"/>
    </source>
</evidence>
<sequence>MDADSVVTPPHVARPLRLLPFRSLSLAPRRIGDPASFRALTRKHRGVSDRLRLWEQRGEVFRDEQPALYLHEYVADGVTVRGLVGALDVSRRATSRSEMAIFPHEGIHPAQADELAERMLEMSINPAPILLVHHGVDAARTQLEAVRRGAPLREFTDRGDQQHRVWAITDPAEIDRLADALAPARALIADGHHRYAAYLRLQQQAPSPATNAGLAMLVDQDDTPLYLGAIHRVLGRTGLTAVEQAAERAGIKSERVAAEHAVARLSRERMVATDGQDWITLHVAADSGRAAVEVLHEDLIPLLRHAPSTIGHHHTAEDALAAVQGHHRVAVLMPALDFEQVLSVAAADRLLPEKATSFQPKPNVGVLIRALRDE</sequence>
<dbReference type="PANTHER" id="PTHR36454">
    <property type="entry name" value="LMO2823 PROTEIN"/>
    <property type="match status" value="1"/>
</dbReference>
<evidence type="ECO:0000313" key="2">
    <source>
        <dbReference type="Proteomes" id="UP001595956"/>
    </source>
</evidence>
<name>A0ABW0MXF8_9ACTN</name>
<accession>A0ABW0MXF8</accession>
<comment type="caution">
    <text evidence="1">The sequence shown here is derived from an EMBL/GenBank/DDBJ whole genome shotgun (WGS) entry which is preliminary data.</text>
</comment>
<dbReference type="RefSeq" id="WP_345170731.1">
    <property type="nucleotide sequence ID" value="NZ_BAABFQ010000003.1"/>
</dbReference>